<proteinExistence type="predicted"/>
<gene>
    <name evidence="1" type="ORF">EWM64_g7944</name>
</gene>
<protein>
    <submittedName>
        <fullName evidence="1">Uncharacterized protein</fullName>
    </submittedName>
</protein>
<comment type="caution">
    <text evidence="1">The sequence shown here is derived from an EMBL/GenBank/DDBJ whole genome shotgun (WGS) entry which is preliminary data.</text>
</comment>
<keyword evidence="2" id="KW-1185">Reference proteome</keyword>
<evidence type="ECO:0000313" key="1">
    <source>
        <dbReference type="EMBL" id="TFY76072.1"/>
    </source>
</evidence>
<dbReference type="Proteomes" id="UP000298061">
    <property type="component" value="Unassembled WGS sequence"/>
</dbReference>
<dbReference type="EMBL" id="SFCI01001331">
    <property type="protein sequence ID" value="TFY76072.1"/>
    <property type="molecule type" value="Genomic_DNA"/>
</dbReference>
<accession>A0A4Y9ZMP7</accession>
<dbReference type="AlphaFoldDB" id="A0A4Y9ZMP7"/>
<sequence length="256" mass="28478">MDPYPTVASWQKMLDKTFLPLILGSAKWQHQCLTKFLTYANKDEQYYALLRIPPCLVWEKKVDGLITVCNTLHTPLSSKPVMVWIIGQVTKRWFFDKNSNTYNQAAIHVRPLTASSFAAARLLTKHLGAPTGTLDDASGELRASCFCSHQVCGVRASETAAFDDVYDAQVEFKSKTGRNGMTPLDAADIQDNDIVLVEATVIRYDKSYSKKDGKSGGKKSGSPDWAFLFQLHHISLLFTPSDKPDIEDECGFSGCL</sequence>
<organism evidence="1 2">
    <name type="scientific">Hericium alpestre</name>
    <dbReference type="NCBI Taxonomy" id="135208"/>
    <lineage>
        <taxon>Eukaryota</taxon>
        <taxon>Fungi</taxon>
        <taxon>Dikarya</taxon>
        <taxon>Basidiomycota</taxon>
        <taxon>Agaricomycotina</taxon>
        <taxon>Agaricomycetes</taxon>
        <taxon>Russulales</taxon>
        <taxon>Hericiaceae</taxon>
        <taxon>Hericium</taxon>
    </lineage>
</organism>
<name>A0A4Y9ZMP7_9AGAM</name>
<evidence type="ECO:0000313" key="2">
    <source>
        <dbReference type="Proteomes" id="UP000298061"/>
    </source>
</evidence>
<dbReference type="OrthoDB" id="3269308at2759"/>
<reference evidence="1 2" key="1">
    <citation type="submission" date="2019-02" db="EMBL/GenBank/DDBJ databases">
        <title>Genome sequencing of the rare red list fungi Hericium alpestre (H. flagellum).</title>
        <authorList>
            <person name="Buettner E."/>
            <person name="Kellner H."/>
        </authorList>
    </citation>
    <scope>NUCLEOTIDE SEQUENCE [LARGE SCALE GENOMIC DNA]</scope>
    <source>
        <strain evidence="1 2">DSM 108284</strain>
    </source>
</reference>